<reference evidence="1 2" key="1">
    <citation type="submission" date="2010-11" db="EMBL/GenBank/DDBJ databases">
        <title>The complete genome of Thermotoga thermarum DSM 5069.</title>
        <authorList>
            <consortium name="US DOE Joint Genome Institute (JGI-PGF)"/>
            <person name="Lucas S."/>
            <person name="Copeland A."/>
            <person name="Lapidus A."/>
            <person name="Bruce D."/>
            <person name="Goodwin L."/>
            <person name="Pitluck S."/>
            <person name="Kyrpides N."/>
            <person name="Mavromatis K."/>
            <person name="Ivanova N."/>
            <person name="Zeytun A."/>
            <person name="Brettin T."/>
            <person name="Detter J.C."/>
            <person name="Tapia R."/>
            <person name="Han C."/>
            <person name="Land M."/>
            <person name="Hauser L."/>
            <person name="Markowitz V."/>
            <person name="Cheng J.-F."/>
            <person name="Hugenholtz P."/>
            <person name="Woyke T."/>
            <person name="Wu D."/>
            <person name="Spring S."/>
            <person name="Schroeder M."/>
            <person name="Brambilla E."/>
            <person name="Klenk H.-P."/>
            <person name="Eisen J.A."/>
        </authorList>
    </citation>
    <scope>NUCLEOTIDE SEQUENCE [LARGE SCALE GENOMIC DNA]</scope>
    <source>
        <strain evidence="1 2">DSM 5069</strain>
    </source>
</reference>
<organism evidence="1 2">
    <name type="scientific">Pseudothermotoga thermarum DSM 5069</name>
    <dbReference type="NCBI Taxonomy" id="688269"/>
    <lineage>
        <taxon>Bacteria</taxon>
        <taxon>Thermotogati</taxon>
        <taxon>Thermotogota</taxon>
        <taxon>Thermotogae</taxon>
        <taxon>Thermotogales</taxon>
        <taxon>Thermotogaceae</taxon>
        <taxon>Pseudothermotoga</taxon>
    </lineage>
</organism>
<dbReference type="STRING" id="688269.Theth_0880"/>
<dbReference type="KEGG" id="tta:Theth_0880"/>
<dbReference type="RefSeq" id="WP_013932186.1">
    <property type="nucleotide sequence ID" value="NC_015707.1"/>
</dbReference>
<dbReference type="Proteomes" id="UP000006804">
    <property type="component" value="Chromosome"/>
</dbReference>
<dbReference type="PATRIC" id="fig|688269.3.peg.904"/>
<accession>F7YYE0</accession>
<sequence length="192" mass="22425" precursor="true">MERINLYRYKKPVLKLSSFLILVVALLAPVFAARFTVEFYKQTAVNALNSSHAVILSKYKLTIKLPALQDQYLEIKRLNDLLHVESKRLQDRISLFENHLYEYAVTNAALKTLLNNWKKDDENWLILTRLLMDQKNLVLNFHEIYLSNVNAVYNNLAELLSQYYRISKAVDYETTVPFLNKKLAKVTINGSR</sequence>
<evidence type="ECO:0000313" key="2">
    <source>
        <dbReference type="Proteomes" id="UP000006804"/>
    </source>
</evidence>
<dbReference type="AlphaFoldDB" id="F7YYE0"/>
<dbReference type="OrthoDB" id="37520at2"/>
<keyword evidence="2" id="KW-1185">Reference proteome</keyword>
<name>F7YYE0_9THEM</name>
<protein>
    <submittedName>
        <fullName evidence="1">Uncharacterized protein</fullName>
    </submittedName>
</protein>
<dbReference type="HOGENOM" id="CLU_1546307_0_0_0"/>
<evidence type="ECO:0000313" key="1">
    <source>
        <dbReference type="EMBL" id="AEH50964.1"/>
    </source>
</evidence>
<dbReference type="EMBL" id="CP002351">
    <property type="protein sequence ID" value="AEH50964.1"/>
    <property type="molecule type" value="Genomic_DNA"/>
</dbReference>
<proteinExistence type="predicted"/>
<gene>
    <name evidence="1" type="ORF">Theth_0880</name>
</gene>